<dbReference type="PATRIC" id="fig|66969.6.peg.1333"/>
<name>A0A0W1AGL3_9GAMM</name>
<sequence length="229" mass="26417">MKIILKDRDGNYKHLVTRNPNHVRLKEEINAHLAFDLDSSGIELAPTKHAKFTILMKCLDHVQREINEQLKSEYFNVVRVLTVIDDLTNTFKNTFQNDLSRAFANEAIRVLLTHYDLSGDLYTSVDYGRLDLYPAYPVSGGMKQRLQRNDLCEFTSTMGILLGGLYPSNFEYLKFGSYVQLKEALYPDTELHDKEFIDHEIKNAPTKTAKKTMMSKHEIQHQKGCCLLL</sequence>
<evidence type="ECO:0000313" key="1">
    <source>
        <dbReference type="EMBL" id="KTD80517.1"/>
    </source>
</evidence>
<dbReference type="Proteomes" id="UP000054729">
    <property type="component" value="Unassembled WGS sequence"/>
</dbReference>
<dbReference type="STRING" id="66969.Lwal_1216"/>
<accession>A0A0W1AGL3</accession>
<organism evidence="1 2">
    <name type="scientific">Legionella waltersii</name>
    <dbReference type="NCBI Taxonomy" id="66969"/>
    <lineage>
        <taxon>Bacteria</taxon>
        <taxon>Pseudomonadati</taxon>
        <taxon>Pseudomonadota</taxon>
        <taxon>Gammaproteobacteria</taxon>
        <taxon>Legionellales</taxon>
        <taxon>Legionellaceae</taxon>
        <taxon>Legionella</taxon>
    </lineage>
</organism>
<proteinExistence type="predicted"/>
<keyword evidence="2" id="KW-1185">Reference proteome</keyword>
<dbReference type="EMBL" id="LNZB01000031">
    <property type="protein sequence ID" value="KTD80517.1"/>
    <property type="molecule type" value="Genomic_DNA"/>
</dbReference>
<comment type="caution">
    <text evidence="1">The sequence shown here is derived from an EMBL/GenBank/DDBJ whole genome shotgun (WGS) entry which is preliminary data.</text>
</comment>
<dbReference type="RefSeq" id="WP_058479923.1">
    <property type="nucleotide sequence ID" value="NZ_CAAAIQ010000008.1"/>
</dbReference>
<gene>
    <name evidence="1" type="ORF">Lwal_1216</name>
</gene>
<dbReference type="AlphaFoldDB" id="A0A0W1AGL3"/>
<evidence type="ECO:0000313" key="2">
    <source>
        <dbReference type="Proteomes" id="UP000054729"/>
    </source>
</evidence>
<reference evidence="1 2" key="1">
    <citation type="submission" date="2015-11" db="EMBL/GenBank/DDBJ databases">
        <title>Genomic analysis of 38 Legionella species identifies large and diverse effector repertoires.</title>
        <authorList>
            <person name="Burstein D."/>
            <person name="Amaro F."/>
            <person name="Zusman T."/>
            <person name="Lifshitz Z."/>
            <person name="Cohen O."/>
            <person name="Gilbert J.A."/>
            <person name="Pupko T."/>
            <person name="Shuman H.A."/>
            <person name="Segal G."/>
        </authorList>
    </citation>
    <scope>NUCLEOTIDE SEQUENCE [LARGE SCALE GENOMIC DNA]</scope>
    <source>
        <strain evidence="1 2">ATCC 51914</strain>
    </source>
</reference>
<protein>
    <submittedName>
        <fullName evidence="1">Uncharacterized protein</fullName>
    </submittedName>
</protein>